<dbReference type="AlphaFoldDB" id="A7B1F7"/>
<accession>A7B1F7</accession>
<proteinExistence type="predicted"/>
<dbReference type="eggNOG" id="ENOG503367V">
    <property type="taxonomic scope" value="Bacteria"/>
</dbReference>
<organism evidence="1 2">
    <name type="scientific">Mediterraneibacter gnavus (strain ATCC 29149 / DSM 114966 / JCM 6515 / VPI C7-9)</name>
    <name type="common">Ruminococcus gnavus</name>
    <dbReference type="NCBI Taxonomy" id="411470"/>
    <lineage>
        <taxon>Bacteria</taxon>
        <taxon>Bacillati</taxon>
        <taxon>Bacillota</taxon>
        <taxon>Clostridia</taxon>
        <taxon>Lachnospirales</taxon>
        <taxon>Lachnospiraceae</taxon>
        <taxon>Mediterraneibacter</taxon>
    </lineage>
</organism>
<dbReference type="Proteomes" id="UP000004410">
    <property type="component" value="Unassembled WGS sequence"/>
</dbReference>
<sequence length="124" mass="14018">MINVEKKNPYKFTLGFDKTKPTHVRAVEILNAVRDKADLIASAVVTHIDGGRTEEGAVLNQEALQIMMLELVKQEVEKAMQNYSSKQENVQVEEEIEKQKVSEFVLAPEVAKSVRDAMSAFRNR</sequence>
<comment type="caution">
    <text evidence="1">The sequence shown here is derived from an EMBL/GenBank/DDBJ whole genome shotgun (WGS) entry which is preliminary data.</text>
</comment>
<reference evidence="1 2" key="1">
    <citation type="submission" date="2007-04" db="EMBL/GenBank/DDBJ databases">
        <authorList>
            <person name="Fulton L."/>
            <person name="Clifton S."/>
            <person name="Fulton B."/>
            <person name="Xu J."/>
            <person name="Minx P."/>
            <person name="Pepin K.H."/>
            <person name="Johnson M."/>
            <person name="Thiruvilangam P."/>
            <person name="Bhonagiri V."/>
            <person name="Nash W.E."/>
            <person name="Mardis E.R."/>
            <person name="Wilson R.K."/>
        </authorList>
    </citation>
    <scope>NUCLEOTIDE SEQUENCE [LARGE SCALE GENOMIC DNA]</scope>
    <source>
        <strain evidence="1 2">ATCC 29149</strain>
    </source>
</reference>
<reference evidence="1 2" key="2">
    <citation type="submission" date="2007-06" db="EMBL/GenBank/DDBJ databases">
        <title>Draft genome sequence of Ruminococcus gnavus (ATCC 29149).</title>
        <authorList>
            <person name="Sudarsanam P."/>
            <person name="Ley R."/>
            <person name="Guruge J."/>
            <person name="Turnbaugh P.J."/>
            <person name="Mahowald M."/>
            <person name="Liep D."/>
            <person name="Gordon J."/>
        </authorList>
    </citation>
    <scope>NUCLEOTIDE SEQUENCE [LARGE SCALE GENOMIC DNA]</scope>
    <source>
        <strain evidence="1 2">ATCC 29149</strain>
    </source>
</reference>
<evidence type="ECO:0008006" key="3">
    <source>
        <dbReference type="Google" id="ProtNLM"/>
    </source>
</evidence>
<name>A7B1F7_MEDG7</name>
<dbReference type="PaxDb" id="411470-RUMGNA_01383"/>
<evidence type="ECO:0000313" key="2">
    <source>
        <dbReference type="Proteomes" id="UP000004410"/>
    </source>
</evidence>
<dbReference type="EMBL" id="AAYG02000011">
    <property type="protein sequence ID" value="EDN78079.1"/>
    <property type="molecule type" value="Genomic_DNA"/>
</dbReference>
<gene>
    <name evidence="1" type="ORF">RUMGNA_01383</name>
</gene>
<evidence type="ECO:0000313" key="1">
    <source>
        <dbReference type="EMBL" id="EDN78079.1"/>
    </source>
</evidence>
<protein>
    <recommendedName>
        <fullName evidence="3">Stage III sporulation protein AF</fullName>
    </recommendedName>
</protein>